<evidence type="ECO:0000313" key="2">
    <source>
        <dbReference type="EMBL" id="MBB3116279.1"/>
    </source>
</evidence>
<proteinExistence type="predicted"/>
<reference evidence="2" key="1">
    <citation type="submission" date="2020-08" db="EMBL/GenBank/DDBJ databases">
        <title>Sequencing the genomes of 1000 actinobacteria strains.</title>
        <authorList>
            <person name="Klenk H.-P."/>
        </authorList>
    </citation>
    <scope>NUCLEOTIDE SEQUENCE</scope>
    <source>
        <strain evidence="2">DSM 20582</strain>
    </source>
</reference>
<feature type="region of interest" description="Disordered" evidence="1">
    <location>
        <begin position="1"/>
        <end position="30"/>
    </location>
</feature>
<dbReference type="AlphaFoldDB" id="A0A8I0CMZ7"/>
<sequence length="30" mass="2745">MTARGDAGADRSGGQAVSVRAGGQAGGRGA</sequence>
<name>A0A8I0CMZ7_9CORY</name>
<evidence type="ECO:0000313" key="3">
    <source>
        <dbReference type="Proteomes" id="UP000612712"/>
    </source>
</evidence>
<accession>A0A8I0CMZ7</accession>
<dbReference type="Proteomes" id="UP000612712">
    <property type="component" value="Unassembled WGS sequence"/>
</dbReference>
<feature type="compositionally biased region" description="Low complexity" evidence="1">
    <location>
        <begin position="1"/>
        <end position="22"/>
    </location>
</feature>
<gene>
    <name evidence="2" type="ORF">FHU32_001514</name>
</gene>
<dbReference type="EMBL" id="JACHWT010000006">
    <property type="protein sequence ID" value="MBB3116279.1"/>
    <property type="molecule type" value="Genomic_DNA"/>
</dbReference>
<organism evidence="2 3">
    <name type="scientific">Corynebacterium bovis DSM 20582 = CIP 54.80</name>
    <dbReference type="NCBI Taxonomy" id="927655"/>
    <lineage>
        <taxon>Bacteria</taxon>
        <taxon>Bacillati</taxon>
        <taxon>Actinomycetota</taxon>
        <taxon>Actinomycetes</taxon>
        <taxon>Mycobacteriales</taxon>
        <taxon>Corynebacteriaceae</taxon>
        <taxon>Corynebacterium</taxon>
    </lineage>
</organism>
<evidence type="ECO:0000256" key="1">
    <source>
        <dbReference type="SAM" id="MobiDB-lite"/>
    </source>
</evidence>
<protein>
    <submittedName>
        <fullName evidence="2">Uncharacterized protein</fullName>
    </submittedName>
</protein>
<comment type="caution">
    <text evidence="2">The sequence shown here is derived from an EMBL/GenBank/DDBJ whole genome shotgun (WGS) entry which is preliminary data.</text>
</comment>